<feature type="transmembrane region" description="Helical" evidence="7">
    <location>
        <begin position="299"/>
        <end position="327"/>
    </location>
</feature>
<feature type="transmembrane region" description="Helical" evidence="7">
    <location>
        <begin position="538"/>
        <end position="562"/>
    </location>
</feature>
<keyword evidence="2" id="KW-0813">Transport</keyword>
<evidence type="ECO:0000256" key="5">
    <source>
        <dbReference type="ARBA" id="ARBA00022989"/>
    </source>
</evidence>
<dbReference type="PANTHER" id="PTHR42718:SF46">
    <property type="entry name" value="BLR6921 PROTEIN"/>
    <property type="match status" value="1"/>
</dbReference>
<protein>
    <submittedName>
        <fullName evidence="9">MFS transporter</fullName>
    </submittedName>
</protein>
<dbReference type="RefSeq" id="WP_386739044.1">
    <property type="nucleotide sequence ID" value="NZ_JBHSMG010000001.1"/>
</dbReference>
<dbReference type="Proteomes" id="UP001596039">
    <property type="component" value="Unassembled WGS sequence"/>
</dbReference>
<evidence type="ECO:0000256" key="2">
    <source>
        <dbReference type="ARBA" id="ARBA00022448"/>
    </source>
</evidence>
<name>A0ABW0NLK5_9MICO</name>
<feature type="transmembrane region" description="Helical" evidence="7">
    <location>
        <begin position="34"/>
        <end position="57"/>
    </location>
</feature>
<feature type="transmembrane region" description="Helical" evidence="7">
    <location>
        <begin position="162"/>
        <end position="184"/>
    </location>
</feature>
<feature type="transmembrane region" description="Helical" evidence="7">
    <location>
        <begin position="69"/>
        <end position="88"/>
    </location>
</feature>
<evidence type="ECO:0000259" key="8">
    <source>
        <dbReference type="PROSITE" id="PS50850"/>
    </source>
</evidence>
<accession>A0ABW0NLK5</accession>
<feature type="transmembrane region" description="Helical" evidence="7">
    <location>
        <begin position="190"/>
        <end position="209"/>
    </location>
</feature>
<comment type="subcellular location">
    <subcellularLocation>
        <location evidence="1">Cell membrane</location>
        <topology evidence="1">Multi-pass membrane protein</topology>
    </subcellularLocation>
</comment>
<proteinExistence type="predicted"/>
<evidence type="ECO:0000256" key="3">
    <source>
        <dbReference type="ARBA" id="ARBA00022475"/>
    </source>
</evidence>
<keyword evidence="4 7" id="KW-0812">Transmembrane</keyword>
<gene>
    <name evidence="9" type="ORF">ACFPJ4_04280</name>
</gene>
<dbReference type="InterPro" id="IPR036259">
    <property type="entry name" value="MFS_trans_sf"/>
</dbReference>
<feature type="transmembrane region" description="Helical" evidence="7">
    <location>
        <begin position="445"/>
        <end position="463"/>
    </location>
</feature>
<dbReference type="Gene3D" id="1.20.1250.20">
    <property type="entry name" value="MFS general substrate transporter like domains"/>
    <property type="match status" value="2"/>
</dbReference>
<feature type="transmembrane region" description="Helical" evidence="7">
    <location>
        <begin position="395"/>
        <end position="414"/>
    </location>
</feature>
<dbReference type="InterPro" id="IPR020846">
    <property type="entry name" value="MFS_dom"/>
</dbReference>
<feature type="transmembrane region" description="Helical" evidence="7">
    <location>
        <begin position="229"/>
        <end position="247"/>
    </location>
</feature>
<feature type="transmembrane region" description="Helical" evidence="7">
    <location>
        <begin position="339"/>
        <end position="358"/>
    </location>
</feature>
<dbReference type="CDD" id="cd17321">
    <property type="entry name" value="MFS_MMR_MDR_like"/>
    <property type="match status" value="1"/>
</dbReference>
<keyword evidence="5 7" id="KW-1133">Transmembrane helix</keyword>
<reference evidence="10" key="1">
    <citation type="journal article" date="2019" name="Int. J. Syst. Evol. Microbiol.">
        <title>The Global Catalogue of Microorganisms (GCM) 10K type strain sequencing project: providing services to taxonomists for standard genome sequencing and annotation.</title>
        <authorList>
            <consortium name="The Broad Institute Genomics Platform"/>
            <consortium name="The Broad Institute Genome Sequencing Center for Infectious Disease"/>
            <person name="Wu L."/>
            <person name="Ma J."/>
        </authorList>
    </citation>
    <scope>NUCLEOTIDE SEQUENCE [LARGE SCALE GENOMIC DNA]</scope>
    <source>
        <strain evidence="10">CGMCC 4.6997</strain>
    </source>
</reference>
<sequence length="607" mass="63737">MSEKKTDVTARERTGMFHRDHPNYKWIALSNTTLGMLMATINGSIVLISLPAIFTGIKLDPLEASNVSYLLWMLMGYILVTAVLVVSFGRLGDIYGRVRIYNLGFVLFTVAAIALVFDPLTGGGGALWLIGWRVLQAVGGSMLFANSTAILTDAFPVNRRGFAIGVNQIAAIAGTFFGLILGGLLASIDWHAIFVVSVPFGVLGTIWSYKSLHEVSARGAGKVDWPGNIVFAVGLTALLAGITYGIQPYGDSSTGWTNPWVLAGIIGGIALLAIFVLIESRVEQPMFNLKLFRIRAFVFGNLAGLLASVGRGGLQFMLIIWLQGIWLPLHGYSYESTPFWAGIYLLPLTVGFLVSGPLSGTLSDRFGARTFATAGLLLVAVTFVALLLIPVNFEYWVFAIITFLNGIGSGMFAAPNRTAIMNSVPADQRGAASGMTGTFQNAGNSLSIGIFFSLMIAGLANTLPKALSTGLAVHHVPDAAVQAAAQIPPVSNLFAAFLGYNPIKSLLEQLKVTDAIPAHDLAVLTGKSFFPQLISDPFHAGLVIVFVAAALMSVIGAIASVVMGGKYVHADTAAVATAGAAATGTTATSAGVASSGDIQAADALSDV</sequence>
<comment type="caution">
    <text evidence="9">The sequence shown here is derived from an EMBL/GenBank/DDBJ whole genome shotgun (WGS) entry which is preliminary data.</text>
</comment>
<dbReference type="EMBL" id="JBHSMG010000001">
    <property type="protein sequence ID" value="MFC5501455.1"/>
    <property type="molecule type" value="Genomic_DNA"/>
</dbReference>
<keyword evidence="3" id="KW-1003">Cell membrane</keyword>
<keyword evidence="6 7" id="KW-0472">Membrane</keyword>
<feature type="transmembrane region" description="Helical" evidence="7">
    <location>
        <begin position="259"/>
        <end position="278"/>
    </location>
</feature>
<feature type="transmembrane region" description="Helical" evidence="7">
    <location>
        <begin position="370"/>
        <end position="389"/>
    </location>
</feature>
<feature type="transmembrane region" description="Helical" evidence="7">
    <location>
        <begin position="100"/>
        <end position="117"/>
    </location>
</feature>
<evidence type="ECO:0000313" key="9">
    <source>
        <dbReference type="EMBL" id="MFC5501455.1"/>
    </source>
</evidence>
<dbReference type="SUPFAM" id="SSF103473">
    <property type="entry name" value="MFS general substrate transporter"/>
    <property type="match status" value="2"/>
</dbReference>
<evidence type="ECO:0000256" key="1">
    <source>
        <dbReference type="ARBA" id="ARBA00004651"/>
    </source>
</evidence>
<feature type="transmembrane region" description="Helical" evidence="7">
    <location>
        <begin position="129"/>
        <end position="150"/>
    </location>
</feature>
<dbReference type="Pfam" id="PF07690">
    <property type="entry name" value="MFS_1"/>
    <property type="match status" value="1"/>
</dbReference>
<evidence type="ECO:0000256" key="7">
    <source>
        <dbReference type="SAM" id="Phobius"/>
    </source>
</evidence>
<organism evidence="9 10">
    <name type="scientific">Lysinimonas soli</name>
    <dbReference type="NCBI Taxonomy" id="1074233"/>
    <lineage>
        <taxon>Bacteria</taxon>
        <taxon>Bacillati</taxon>
        <taxon>Actinomycetota</taxon>
        <taxon>Actinomycetes</taxon>
        <taxon>Micrococcales</taxon>
        <taxon>Microbacteriaceae</taxon>
        <taxon>Lysinimonas</taxon>
    </lineage>
</organism>
<dbReference type="PANTHER" id="PTHR42718">
    <property type="entry name" value="MAJOR FACILITATOR SUPERFAMILY MULTIDRUG TRANSPORTER MFSC"/>
    <property type="match status" value="1"/>
</dbReference>
<keyword evidence="10" id="KW-1185">Reference proteome</keyword>
<dbReference type="InterPro" id="IPR011701">
    <property type="entry name" value="MFS"/>
</dbReference>
<evidence type="ECO:0000313" key="10">
    <source>
        <dbReference type="Proteomes" id="UP001596039"/>
    </source>
</evidence>
<evidence type="ECO:0000256" key="6">
    <source>
        <dbReference type="ARBA" id="ARBA00023136"/>
    </source>
</evidence>
<evidence type="ECO:0000256" key="4">
    <source>
        <dbReference type="ARBA" id="ARBA00022692"/>
    </source>
</evidence>
<dbReference type="PROSITE" id="PS50850">
    <property type="entry name" value="MFS"/>
    <property type="match status" value="1"/>
</dbReference>
<feature type="domain" description="Major facilitator superfamily (MFS) profile" evidence="8">
    <location>
        <begin position="28"/>
        <end position="568"/>
    </location>
</feature>